<dbReference type="eggNOG" id="COG0654">
    <property type="taxonomic scope" value="Bacteria"/>
</dbReference>
<dbReference type="InterPro" id="IPR002938">
    <property type="entry name" value="FAD-bd"/>
</dbReference>
<dbReference type="OrthoDB" id="8670884at2"/>
<reference evidence="5" key="2">
    <citation type="submission" date="2014-03" db="EMBL/GenBank/DDBJ databases">
        <authorList>
            <person name="Urmite Genomes"/>
        </authorList>
    </citation>
    <scope>NUCLEOTIDE SEQUENCE</scope>
    <source>
        <strain evidence="5">DSM 44829</strain>
    </source>
</reference>
<evidence type="ECO:0000256" key="2">
    <source>
        <dbReference type="ARBA" id="ARBA00022630"/>
    </source>
</evidence>
<dbReference type="Pfam" id="PF21274">
    <property type="entry name" value="Rng_hyd_C"/>
    <property type="match status" value="1"/>
</dbReference>
<protein>
    <submittedName>
        <fullName evidence="5">Hydroxylase</fullName>
    </submittedName>
</protein>
<evidence type="ECO:0000313" key="5">
    <source>
        <dbReference type="EMBL" id="CDO09960.1"/>
    </source>
</evidence>
<dbReference type="Gene3D" id="3.50.50.60">
    <property type="entry name" value="FAD/NAD(P)-binding domain"/>
    <property type="match status" value="2"/>
</dbReference>
<gene>
    <name evidence="5" type="ORF">BN977_04788</name>
</gene>
<dbReference type="PRINTS" id="PR00420">
    <property type="entry name" value="RNGMNOXGNASE"/>
</dbReference>
<dbReference type="STRING" id="258533.BN977_04788"/>
<feature type="domain" description="FAD-binding" evidence="4">
    <location>
        <begin position="4"/>
        <end position="356"/>
    </location>
</feature>
<reference evidence="5" key="1">
    <citation type="submission" date="2014-03" db="EMBL/GenBank/DDBJ databases">
        <title>Draft Genome Sequence of Mycobacterium cosmeticum DSM 44829.</title>
        <authorList>
            <person name="Croce O."/>
            <person name="Robert C."/>
            <person name="Raoult D."/>
            <person name="Drancourt M."/>
        </authorList>
    </citation>
    <scope>NUCLEOTIDE SEQUENCE [LARGE SCALE GENOMIC DNA]</scope>
    <source>
        <strain evidence="5">DSM 44829</strain>
    </source>
</reference>
<evidence type="ECO:0000256" key="1">
    <source>
        <dbReference type="ARBA" id="ARBA00001974"/>
    </source>
</evidence>
<organism evidence="5 6">
    <name type="scientific">Mycolicibacterium cosmeticum</name>
    <dbReference type="NCBI Taxonomy" id="258533"/>
    <lineage>
        <taxon>Bacteria</taxon>
        <taxon>Bacillati</taxon>
        <taxon>Actinomycetota</taxon>
        <taxon>Actinomycetes</taxon>
        <taxon>Mycobacteriales</taxon>
        <taxon>Mycobacteriaceae</taxon>
        <taxon>Mycolicibacterium</taxon>
    </lineage>
</organism>
<name>W9BLN5_MYCCO</name>
<dbReference type="Gene3D" id="3.40.30.120">
    <property type="match status" value="1"/>
</dbReference>
<evidence type="ECO:0000256" key="3">
    <source>
        <dbReference type="ARBA" id="ARBA00022827"/>
    </source>
</evidence>
<dbReference type="InterPro" id="IPR050641">
    <property type="entry name" value="RIFMO-like"/>
</dbReference>
<dbReference type="SUPFAM" id="SSF51905">
    <property type="entry name" value="FAD/NAD(P)-binding domain"/>
    <property type="match status" value="1"/>
</dbReference>
<sequence length="510" mass="54058">MAEPVVIAGAGPNGLMLACELALAGVRAVVLDQLPGPSSEPKANGLVGQVIRQLDMRGLYHTFGGEGGPPKPSAGWMFAGMALSFLGLQDNPMYALLVPQPRLVRLLERRAHELGVDIRWGHALTDFRHTDDEVTVTVRAHGRSYELTARYLVGADGGRSTVRKNLGVGFTGHTSDIVSRIAHVHLPEHLLVPGRGYEVPGFGLLPFGYSRFERGSIVVFPLEPHRPMVGTVEYGWTVGSSASPISLDELRDSLRRILGVDVPLEAPRKPGEHALRRLDGINTRQAERYRVGRVLLLGDAAHVHSPMGGPGLNLGMQDAVNLGWKLAAAVNGWAGDALLDSYHSERYPVGERVMMHSMAQLALAAPGPEVAALRTLFAELVGKPAVAAHLAGLLAGSDVRYDVGDDHPLAGRMVPDVTLDDGRRVADLLHEARPVLLDLSGGVLDVTGLPDRVNVVTGACAAAPAALLLRPDAYVAWAADTVDAAAAGALAAATARWCGQPSVARIPTVT</sequence>
<dbReference type="GO" id="GO:0016709">
    <property type="term" value="F:oxidoreductase activity, acting on paired donors, with incorporation or reduction of molecular oxygen, NAD(P)H as one donor, and incorporation of one atom of oxygen"/>
    <property type="evidence" value="ECO:0007669"/>
    <property type="project" value="UniProtKB-ARBA"/>
</dbReference>
<dbReference type="PANTHER" id="PTHR43004">
    <property type="entry name" value="TRK SYSTEM POTASSIUM UPTAKE PROTEIN"/>
    <property type="match status" value="1"/>
</dbReference>
<keyword evidence="6" id="KW-1185">Reference proteome</keyword>
<dbReference type="Gene3D" id="3.30.70.2450">
    <property type="match status" value="1"/>
</dbReference>
<keyword evidence="2" id="KW-0285">Flavoprotein</keyword>
<evidence type="ECO:0000259" key="4">
    <source>
        <dbReference type="Pfam" id="PF01494"/>
    </source>
</evidence>
<dbReference type="Proteomes" id="UP000028870">
    <property type="component" value="Unassembled WGS sequence"/>
</dbReference>
<dbReference type="EMBL" id="CCBB010000003">
    <property type="protein sequence ID" value="CDO09960.1"/>
    <property type="molecule type" value="Genomic_DNA"/>
</dbReference>
<comment type="cofactor">
    <cofactor evidence="1">
        <name>FAD</name>
        <dbReference type="ChEBI" id="CHEBI:57692"/>
    </cofactor>
</comment>
<comment type="caution">
    <text evidence="5">The sequence shown here is derived from an EMBL/GenBank/DDBJ whole genome shotgun (WGS) entry which is preliminary data.</text>
</comment>
<accession>W9BLN5</accession>
<evidence type="ECO:0000313" key="6">
    <source>
        <dbReference type="Proteomes" id="UP000028870"/>
    </source>
</evidence>
<dbReference type="AlphaFoldDB" id="W9BLN5"/>
<dbReference type="Pfam" id="PF01494">
    <property type="entry name" value="FAD_binding_3"/>
    <property type="match status" value="1"/>
</dbReference>
<proteinExistence type="predicted"/>
<dbReference type="GO" id="GO:0071949">
    <property type="term" value="F:FAD binding"/>
    <property type="evidence" value="ECO:0007669"/>
    <property type="project" value="InterPro"/>
</dbReference>
<dbReference type="InterPro" id="IPR036188">
    <property type="entry name" value="FAD/NAD-bd_sf"/>
</dbReference>
<keyword evidence="3" id="KW-0274">FAD</keyword>
<dbReference type="PANTHER" id="PTHR43004:SF19">
    <property type="entry name" value="BINDING MONOOXYGENASE, PUTATIVE (JCVI)-RELATED"/>
    <property type="match status" value="1"/>
</dbReference>